<feature type="chain" id="PRO_5041635537" evidence="3">
    <location>
        <begin position="26"/>
        <end position="469"/>
    </location>
</feature>
<dbReference type="InterPro" id="IPR037066">
    <property type="entry name" value="Plug_dom_sf"/>
</dbReference>
<dbReference type="AlphaFoldDB" id="A0AA95KMF2"/>
<dbReference type="InterPro" id="IPR023996">
    <property type="entry name" value="TonB-dep_OMP_SusC/RagA"/>
</dbReference>
<dbReference type="InterPro" id="IPR012910">
    <property type="entry name" value="Plug_dom"/>
</dbReference>
<dbReference type="SUPFAM" id="SSF49464">
    <property type="entry name" value="Carboxypeptidase regulatory domain-like"/>
    <property type="match status" value="1"/>
</dbReference>
<dbReference type="Gene3D" id="2.170.130.10">
    <property type="entry name" value="TonB-dependent receptor, plug domain"/>
    <property type="match status" value="1"/>
</dbReference>
<reference evidence="5" key="1">
    <citation type="journal article" date="2023" name="Nat. Commun.">
        <title>Identification of a novel Human Milk Oligosaccharides utilization cluster in the infant gut commensal Bacteroides dorei.</title>
        <authorList>
            <person name="Kijner S."/>
            <person name="Ennis D."/>
            <person name="Shmorak S."/>
            <person name="Florentin A."/>
            <person name="Yassour M."/>
        </authorList>
    </citation>
    <scope>NUCLEOTIDE SEQUENCE</scope>
    <source>
        <strain evidence="5">2</strain>
    </source>
</reference>
<keyword evidence="2" id="KW-1134">Transmembrane beta strand</keyword>
<keyword evidence="2" id="KW-0813">Transport</keyword>
<dbReference type="EMBL" id="CP126056">
    <property type="protein sequence ID" value="WHX09500.1"/>
    <property type="molecule type" value="Genomic_DNA"/>
</dbReference>
<evidence type="ECO:0000259" key="4">
    <source>
        <dbReference type="Pfam" id="PF07715"/>
    </source>
</evidence>
<evidence type="ECO:0000256" key="3">
    <source>
        <dbReference type="SAM" id="SignalP"/>
    </source>
</evidence>
<gene>
    <name evidence="5" type="ORF">QNN11_19775</name>
</gene>
<feature type="domain" description="TonB-dependent receptor plug" evidence="4">
    <location>
        <begin position="135"/>
        <end position="242"/>
    </location>
</feature>
<accession>A0AA95KMF2</accession>
<dbReference type="InterPro" id="IPR039426">
    <property type="entry name" value="TonB-dep_rcpt-like"/>
</dbReference>
<dbReference type="FunFam" id="2.60.40.1120:FF:000003">
    <property type="entry name" value="Outer membrane protein Omp121"/>
    <property type="match status" value="1"/>
</dbReference>
<dbReference type="NCBIfam" id="TIGR04057">
    <property type="entry name" value="SusC_RagA_signa"/>
    <property type="match status" value="1"/>
</dbReference>
<protein>
    <submittedName>
        <fullName evidence="5">SusC/RagA family TonB-linked outer membrane protein</fullName>
    </submittedName>
</protein>
<dbReference type="InterPro" id="IPR023997">
    <property type="entry name" value="TonB-dep_OMP_SusC/RagA_CS"/>
</dbReference>
<dbReference type="Proteomes" id="UP001177934">
    <property type="component" value="Chromosome"/>
</dbReference>
<keyword evidence="1 3" id="KW-0732">Signal</keyword>
<evidence type="ECO:0000313" key="5">
    <source>
        <dbReference type="EMBL" id="WHX09500.1"/>
    </source>
</evidence>
<dbReference type="InterPro" id="IPR008969">
    <property type="entry name" value="CarboxyPept-like_regulatory"/>
</dbReference>
<keyword evidence="2" id="KW-0472">Membrane</keyword>
<dbReference type="NCBIfam" id="TIGR04056">
    <property type="entry name" value="OMP_RagA_SusC"/>
    <property type="match status" value="1"/>
</dbReference>
<evidence type="ECO:0000256" key="1">
    <source>
        <dbReference type="ARBA" id="ARBA00022729"/>
    </source>
</evidence>
<dbReference type="Pfam" id="PF07715">
    <property type="entry name" value="Plug"/>
    <property type="match status" value="1"/>
</dbReference>
<dbReference type="SUPFAM" id="SSF56935">
    <property type="entry name" value="Porins"/>
    <property type="match status" value="1"/>
</dbReference>
<name>A0AA95KMF2_9BACT</name>
<evidence type="ECO:0000313" key="6">
    <source>
        <dbReference type="Proteomes" id="UP001177934"/>
    </source>
</evidence>
<evidence type="ECO:0000256" key="2">
    <source>
        <dbReference type="PROSITE-ProRule" id="PRU01360"/>
    </source>
</evidence>
<comment type="similarity">
    <text evidence="2">Belongs to the TonB-dependent receptor family.</text>
</comment>
<organism evidence="5 6">
    <name type="scientific">Phocaeicola dorei</name>
    <dbReference type="NCBI Taxonomy" id="357276"/>
    <lineage>
        <taxon>Bacteria</taxon>
        <taxon>Pseudomonadati</taxon>
        <taxon>Bacteroidota</taxon>
        <taxon>Bacteroidia</taxon>
        <taxon>Bacteroidales</taxon>
        <taxon>Bacteroidaceae</taxon>
        <taxon>Phocaeicola</taxon>
    </lineage>
</organism>
<dbReference type="PROSITE" id="PS52016">
    <property type="entry name" value="TONB_DEPENDENT_REC_3"/>
    <property type="match status" value="1"/>
</dbReference>
<comment type="subcellular location">
    <subcellularLocation>
        <location evidence="2">Cell outer membrane</location>
        <topology evidence="2">Multi-pass membrane protein</topology>
    </subcellularLocation>
</comment>
<dbReference type="GO" id="GO:0044718">
    <property type="term" value="P:siderophore transmembrane transport"/>
    <property type="evidence" value="ECO:0007669"/>
    <property type="project" value="TreeGrafter"/>
</dbReference>
<keyword evidence="2" id="KW-0998">Cell outer membrane</keyword>
<dbReference type="GO" id="GO:0015344">
    <property type="term" value="F:siderophore uptake transmembrane transporter activity"/>
    <property type="evidence" value="ECO:0007669"/>
    <property type="project" value="TreeGrafter"/>
</dbReference>
<feature type="signal peptide" evidence="3">
    <location>
        <begin position="1"/>
        <end position="25"/>
    </location>
</feature>
<sequence length="469" mass="51138">MKNDFFKISSKRILFSMMMASALLAGSPQAIFAGVNEIQAVMQTGTVKGQVVDVQGEPIIGASVLVKGTTNGTITDFDGNFTLGNATRGTLVVSYIGYKAQEVIIKGRNLVKVVLQEDSEILDEVVVVGYGTQKKATLTGAVSVIDADETLKGRATTNVATSLQGTIPGLTITRTTSRPTEDPTLSLRGGISTNDNKPLILIDGSEAYTWELNTINPNDIENISVLKDASASIYGARAAGGVILITTKRGKAERLTVTYNGAVTANFQGKRYPAATGSEWAKMMLSAAHEDINGSVWSIMDFTEDEFKRVANNEAFDWTTKSGIKYRIDPLNAYQPDYVYGTTWSHNHNLSISGGSEKIQTKTSIGFADDRSIIKVTYDGQKKYNFRNNTDFKLGDYVKLATNIAYDNRYKNVPSKGIGFGLQDFYVFPLYTEDGTKYYDNFGGNNVLAHLTEAGRTKNKFDSFRLGGK</sequence>
<proteinExistence type="inferred from homology"/>
<dbReference type="PANTHER" id="PTHR30069">
    <property type="entry name" value="TONB-DEPENDENT OUTER MEMBRANE RECEPTOR"/>
    <property type="match status" value="1"/>
</dbReference>
<dbReference type="GO" id="GO:0009279">
    <property type="term" value="C:cell outer membrane"/>
    <property type="evidence" value="ECO:0007669"/>
    <property type="project" value="UniProtKB-SubCell"/>
</dbReference>
<keyword evidence="2" id="KW-0812">Transmembrane</keyword>
<dbReference type="Pfam" id="PF13715">
    <property type="entry name" value="CarbopepD_reg_2"/>
    <property type="match status" value="1"/>
</dbReference>
<dbReference type="PANTHER" id="PTHR30069:SF29">
    <property type="entry name" value="HEMOGLOBIN AND HEMOGLOBIN-HAPTOGLOBIN-BINDING PROTEIN 1-RELATED"/>
    <property type="match status" value="1"/>
</dbReference>
<dbReference type="Gene3D" id="2.60.40.1120">
    <property type="entry name" value="Carboxypeptidase-like, regulatory domain"/>
    <property type="match status" value="1"/>
</dbReference>